<proteinExistence type="inferred from homology"/>
<dbReference type="Gene3D" id="2.30.40.10">
    <property type="entry name" value="Urease, subunit C, domain 1"/>
    <property type="match status" value="1"/>
</dbReference>
<evidence type="ECO:0000256" key="2">
    <source>
        <dbReference type="ARBA" id="ARBA00022723"/>
    </source>
</evidence>
<dbReference type="PANTHER" id="PTHR11113:SF14">
    <property type="entry name" value="N-ACETYLGLUCOSAMINE-6-PHOSPHATE DEACETYLASE"/>
    <property type="match status" value="1"/>
</dbReference>
<dbReference type="Proteomes" id="UP001549366">
    <property type="component" value="Unassembled WGS sequence"/>
</dbReference>
<keyword evidence="8" id="KW-1185">Reference proteome</keyword>
<comment type="similarity">
    <text evidence="1 5">Belongs to the metallo-dependent hydrolases superfamily. NagA family.</text>
</comment>
<dbReference type="InterPro" id="IPR011059">
    <property type="entry name" value="Metal-dep_hydrolase_composite"/>
</dbReference>
<accession>A0ABV2SK04</accession>
<dbReference type="InterPro" id="IPR032466">
    <property type="entry name" value="Metal_Hydrolase"/>
</dbReference>
<dbReference type="PANTHER" id="PTHR11113">
    <property type="entry name" value="N-ACETYLGLUCOSAMINE-6-PHOSPHATE DEACETYLASE"/>
    <property type="match status" value="1"/>
</dbReference>
<dbReference type="EMBL" id="JBEWTB010000002">
    <property type="protein sequence ID" value="MET4758090.1"/>
    <property type="molecule type" value="Genomic_DNA"/>
</dbReference>
<dbReference type="Pfam" id="PF01979">
    <property type="entry name" value="Amidohydro_1"/>
    <property type="match status" value="1"/>
</dbReference>
<evidence type="ECO:0000256" key="3">
    <source>
        <dbReference type="ARBA" id="ARBA00022801"/>
    </source>
</evidence>
<dbReference type="CDD" id="cd00854">
    <property type="entry name" value="NagA"/>
    <property type="match status" value="1"/>
</dbReference>
<feature type="domain" description="Amidohydrolase-related" evidence="6">
    <location>
        <begin position="51"/>
        <end position="380"/>
    </location>
</feature>
<dbReference type="EC" id="3.5.1.25" evidence="7"/>
<comment type="caution">
    <text evidence="7">The sequence shown here is derived from an EMBL/GenBank/DDBJ whole genome shotgun (WGS) entry which is preliminary data.</text>
</comment>
<protein>
    <submittedName>
        <fullName evidence="7">N-acetylgalactosamine-6-phosphate deacetylase</fullName>
        <ecNumber evidence="7">3.5.1.25</ecNumber>
    </submittedName>
</protein>
<dbReference type="SUPFAM" id="SSF51338">
    <property type="entry name" value="Composite domain of metallo-dependent hydrolases"/>
    <property type="match status" value="1"/>
</dbReference>
<dbReference type="InterPro" id="IPR006680">
    <property type="entry name" value="Amidohydro-rel"/>
</dbReference>
<keyword evidence="4 5" id="KW-0119">Carbohydrate metabolism</keyword>
<evidence type="ECO:0000259" key="6">
    <source>
        <dbReference type="Pfam" id="PF01979"/>
    </source>
</evidence>
<dbReference type="PIRSF" id="PIRSF038994">
    <property type="entry name" value="NagA"/>
    <property type="match status" value="1"/>
</dbReference>
<keyword evidence="3 5" id="KW-0378">Hydrolase</keyword>
<dbReference type="NCBIfam" id="TIGR00221">
    <property type="entry name" value="nagA"/>
    <property type="match status" value="1"/>
</dbReference>
<keyword evidence="2" id="KW-0479">Metal-binding</keyword>
<evidence type="ECO:0000256" key="4">
    <source>
        <dbReference type="ARBA" id="ARBA00023277"/>
    </source>
</evidence>
<name>A0ABV2SK04_9GAMM</name>
<evidence type="ECO:0000313" key="8">
    <source>
        <dbReference type="Proteomes" id="UP001549366"/>
    </source>
</evidence>
<dbReference type="Gene3D" id="3.20.20.140">
    <property type="entry name" value="Metal-dependent hydrolases"/>
    <property type="match status" value="1"/>
</dbReference>
<organism evidence="7 8">
    <name type="scientific">Endozoicomonas lisbonensis</name>
    <dbReference type="NCBI Taxonomy" id="3120522"/>
    <lineage>
        <taxon>Bacteria</taxon>
        <taxon>Pseudomonadati</taxon>
        <taxon>Pseudomonadota</taxon>
        <taxon>Gammaproteobacteria</taxon>
        <taxon>Oceanospirillales</taxon>
        <taxon>Endozoicomonadaceae</taxon>
        <taxon>Endozoicomonas</taxon>
    </lineage>
</organism>
<sequence>MTTFYLKAEEIFSETGIIHNSCLKIENGRIAAVGCQPAPDAEVIDLGDHRIVPGFVDLHIHGCSGCDVMDATHESLNTISTSIARTGVTGFLATTVTDTWERNLAALANVKHSIEQGVSGAELLGSYSEAIFFTKDFKGAHDGSYFLSPSTERLDEMLAAADGTLKSLALAPELEGAIEATRYLSQKGINVMVGHTGASYEQCQEAFEAGAIGGVHIFNQMLGLHHREPGTVGAVLHHQDIYAEMIADLVHVNPIVMELVYRLKGEKKIALVTDCMCAGGLQDGDYQLGQLKVTVQDGVARTASGALAGSTLTLDRAIANMVNEAGVAPLAAVHMASLTPATLLGMQESIGSIKAGKRANLAILDKQYQIQMTLVDGKKVYDYC</sequence>
<dbReference type="RefSeq" id="WP_354008197.1">
    <property type="nucleotide sequence ID" value="NZ_JBEWTA010000001.1"/>
</dbReference>
<evidence type="ECO:0000313" key="7">
    <source>
        <dbReference type="EMBL" id="MET4758090.1"/>
    </source>
</evidence>
<gene>
    <name evidence="7" type="ORF">V5J35_003282</name>
</gene>
<dbReference type="InterPro" id="IPR003764">
    <property type="entry name" value="GlcNAc_6-P_deAcase"/>
</dbReference>
<evidence type="ECO:0000256" key="5">
    <source>
        <dbReference type="PIRNR" id="PIRNR038994"/>
    </source>
</evidence>
<reference evidence="7 8" key="1">
    <citation type="submission" date="2024-06" db="EMBL/GenBank/DDBJ databases">
        <title>Genomic Encyclopedia of Type Strains, Phase V (KMG-V): Genome sequencing to study the core and pangenomes of soil and plant-associated prokaryotes.</title>
        <authorList>
            <person name="Whitman W."/>
        </authorList>
    </citation>
    <scope>NUCLEOTIDE SEQUENCE [LARGE SCALE GENOMIC DNA]</scope>
    <source>
        <strain evidence="7 8">NE40</strain>
    </source>
</reference>
<dbReference type="GO" id="GO:0008448">
    <property type="term" value="F:N-acetylglucosamine-6-phosphate deacetylase activity"/>
    <property type="evidence" value="ECO:0007669"/>
    <property type="project" value="UniProtKB-EC"/>
</dbReference>
<evidence type="ECO:0000256" key="1">
    <source>
        <dbReference type="ARBA" id="ARBA00010716"/>
    </source>
</evidence>
<dbReference type="SUPFAM" id="SSF51556">
    <property type="entry name" value="Metallo-dependent hydrolases"/>
    <property type="match status" value="1"/>
</dbReference>